<feature type="transmembrane region" description="Helical" evidence="1">
    <location>
        <begin position="63"/>
        <end position="80"/>
    </location>
</feature>
<organism evidence="2 3">
    <name type="scientific">Armillaria tabescens</name>
    <name type="common">Ringless honey mushroom</name>
    <name type="synonym">Agaricus tabescens</name>
    <dbReference type="NCBI Taxonomy" id="1929756"/>
    <lineage>
        <taxon>Eukaryota</taxon>
        <taxon>Fungi</taxon>
        <taxon>Dikarya</taxon>
        <taxon>Basidiomycota</taxon>
        <taxon>Agaricomycotina</taxon>
        <taxon>Agaricomycetes</taxon>
        <taxon>Agaricomycetidae</taxon>
        <taxon>Agaricales</taxon>
        <taxon>Marasmiineae</taxon>
        <taxon>Physalacriaceae</taxon>
        <taxon>Desarmillaria</taxon>
    </lineage>
</organism>
<evidence type="ECO:0000256" key="1">
    <source>
        <dbReference type="SAM" id="Phobius"/>
    </source>
</evidence>
<gene>
    <name evidence="2" type="ORF">EV420DRAFT_1580471</name>
</gene>
<dbReference type="AlphaFoldDB" id="A0AA39JH65"/>
<keyword evidence="1" id="KW-0472">Membrane</keyword>
<feature type="transmembrane region" description="Helical" evidence="1">
    <location>
        <begin position="26"/>
        <end position="43"/>
    </location>
</feature>
<proteinExistence type="predicted"/>
<accession>A0AA39JH65</accession>
<sequence>MTRYFRQYIAMFILERFVARCKLPRFILSSNIGCLSFCCTNIAAGRGVFHLCKKGIGFNRDSAHGTSFWMISLLYFLAIFQGQGMD</sequence>
<protein>
    <submittedName>
        <fullName evidence="2">Uncharacterized protein</fullName>
    </submittedName>
</protein>
<dbReference type="GeneID" id="85358170"/>
<dbReference type="Proteomes" id="UP001175211">
    <property type="component" value="Unassembled WGS sequence"/>
</dbReference>
<evidence type="ECO:0000313" key="2">
    <source>
        <dbReference type="EMBL" id="KAK0441249.1"/>
    </source>
</evidence>
<name>A0AA39JH65_ARMTA</name>
<comment type="caution">
    <text evidence="2">The sequence shown here is derived from an EMBL/GenBank/DDBJ whole genome shotgun (WGS) entry which is preliminary data.</text>
</comment>
<dbReference type="RefSeq" id="XP_060323935.1">
    <property type="nucleotide sequence ID" value="XM_060474622.1"/>
</dbReference>
<evidence type="ECO:0000313" key="3">
    <source>
        <dbReference type="Proteomes" id="UP001175211"/>
    </source>
</evidence>
<keyword evidence="1" id="KW-1133">Transmembrane helix</keyword>
<keyword evidence="1" id="KW-0812">Transmembrane</keyword>
<reference evidence="2" key="1">
    <citation type="submission" date="2023-06" db="EMBL/GenBank/DDBJ databases">
        <authorList>
            <consortium name="Lawrence Berkeley National Laboratory"/>
            <person name="Ahrendt S."/>
            <person name="Sahu N."/>
            <person name="Indic B."/>
            <person name="Wong-Bajracharya J."/>
            <person name="Merenyi Z."/>
            <person name="Ke H.-M."/>
            <person name="Monk M."/>
            <person name="Kocsube S."/>
            <person name="Drula E."/>
            <person name="Lipzen A."/>
            <person name="Balint B."/>
            <person name="Henrissat B."/>
            <person name="Andreopoulos B."/>
            <person name="Martin F.M."/>
            <person name="Harder C.B."/>
            <person name="Rigling D."/>
            <person name="Ford K.L."/>
            <person name="Foster G.D."/>
            <person name="Pangilinan J."/>
            <person name="Papanicolaou A."/>
            <person name="Barry K."/>
            <person name="LaButti K."/>
            <person name="Viragh M."/>
            <person name="Koriabine M."/>
            <person name="Yan M."/>
            <person name="Riley R."/>
            <person name="Champramary S."/>
            <person name="Plett K.L."/>
            <person name="Tsai I.J."/>
            <person name="Slot J."/>
            <person name="Sipos G."/>
            <person name="Plett J."/>
            <person name="Nagy L.G."/>
            <person name="Grigoriev I.V."/>
        </authorList>
    </citation>
    <scope>NUCLEOTIDE SEQUENCE</scope>
    <source>
        <strain evidence="2">CCBAS 213</strain>
    </source>
</reference>
<keyword evidence="3" id="KW-1185">Reference proteome</keyword>
<dbReference type="EMBL" id="JAUEPS010000071">
    <property type="protein sequence ID" value="KAK0441249.1"/>
    <property type="molecule type" value="Genomic_DNA"/>
</dbReference>